<dbReference type="EC" id="2.7.13.3" evidence="3"/>
<dbReference type="PRINTS" id="PR00344">
    <property type="entry name" value="BCTRLSENSOR"/>
</dbReference>
<dbReference type="InterPro" id="IPR036097">
    <property type="entry name" value="HisK_dim/P_sf"/>
</dbReference>
<dbReference type="PANTHER" id="PTHR43065">
    <property type="entry name" value="SENSOR HISTIDINE KINASE"/>
    <property type="match status" value="1"/>
</dbReference>
<organism evidence="16">
    <name type="scientific">hydrothermal vent metagenome</name>
    <dbReference type="NCBI Taxonomy" id="652676"/>
    <lineage>
        <taxon>unclassified sequences</taxon>
        <taxon>metagenomes</taxon>
        <taxon>ecological metagenomes</taxon>
    </lineage>
</organism>
<protein>
    <recommendedName>
        <fullName evidence="3">histidine kinase</fullName>
        <ecNumber evidence="3">2.7.13.3</ecNumber>
    </recommendedName>
</protein>
<feature type="domain" description="HAMP" evidence="15">
    <location>
        <begin position="367"/>
        <end position="418"/>
    </location>
</feature>
<evidence type="ECO:0000256" key="13">
    <source>
        <dbReference type="SAM" id="Phobius"/>
    </source>
</evidence>
<evidence type="ECO:0000256" key="7">
    <source>
        <dbReference type="ARBA" id="ARBA00022692"/>
    </source>
</evidence>
<gene>
    <name evidence="16" type="ORF">MNBD_DELTA04-150</name>
</gene>
<feature type="transmembrane region" description="Helical" evidence="13">
    <location>
        <begin position="24"/>
        <end position="43"/>
    </location>
</feature>
<dbReference type="Gene3D" id="1.10.287.130">
    <property type="match status" value="1"/>
</dbReference>
<feature type="transmembrane region" description="Helical" evidence="13">
    <location>
        <begin position="347"/>
        <end position="366"/>
    </location>
</feature>
<proteinExistence type="predicted"/>
<dbReference type="PANTHER" id="PTHR43065:SF10">
    <property type="entry name" value="PEROXIDE STRESS-ACTIVATED HISTIDINE KINASE MAK3"/>
    <property type="match status" value="1"/>
</dbReference>
<dbReference type="SUPFAM" id="SSF55874">
    <property type="entry name" value="ATPase domain of HSP90 chaperone/DNA topoisomerase II/histidine kinase"/>
    <property type="match status" value="1"/>
</dbReference>
<dbReference type="InterPro" id="IPR003594">
    <property type="entry name" value="HATPase_dom"/>
</dbReference>
<dbReference type="GO" id="GO:0000155">
    <property type="term" value="F:phosphorelay sensor kinase activity"/>
    <property type="evidence" value="ECO:0007669"/>
    <property type="project" value="InterPro"/>
</dbReference>
<keyword evidence="6" id="KW-0808">Transferase</keyword>
<dbReference type="CDD" id="cd06225">
    <property type="entry name" value="HAMP"/>
    <property type="match status" value="1"/>
</dbReference>
<evidence type="ECO:0000259" key="14">
    <source>
        <dbReference type="PROSITE" id="PS50109"/>
    </source>
</evidence>
<dbReference type="CDD" id="cd00082">
    <property type="entry name" value="HisKA"/>
    <property type="match status" value="1"/>
</dbReference>
<dbReference type="SMART" id="SM00304">
    <property type="entry name" value="HAMP"/>
    <property type="match status" value="1"/>
</dbReference>
<dbReference type="InterPro" id="IPR003660">
    <property type="entry name" value="HAMP_dom"/>
</dbReference>
<keyword evidence="7 13" id="KW-0812">Transmembrane</keyword>
<dbReference type="InterPro" id="IPR036890">
    <property type="entry name" value="HATPase_C_sf"/>
</dbReference>
<evidence type="ECO:0000256" key="1">
    <source>
        <dbReference type="ARBA" id="ARBA00000085"/>
    </source>
</evidence>
<dbReference type="PROSITE" id="PS50109">
    <property type="entry name" value="HIS_KIN"/>
    <property type="match status" value="1"/>
</dbReference>
<comment type="catalytic activity">
    <reaction evidence="1">
        <text>ATP + protein L-histidine = ADP + protein N-phospho-L-histidine.</text>
        <dbReference type="EC" id="2.7.13.3"/>
    </reaction>
</comment>
<evidence type="ECO:0000256" key="12">
    <source>
        <dbReference type="ARBA" id="ARBA00023012"/>
    </source>
</evidence>
<evidence type="ECO:0000256" key="2">
    <source>
        <dbReference type="ARBA" id="ARBA00004651"/>
    </source>
</evidence>
<dbReference type="SMART" id="SM00387">
    <property type="entry name" value="HATPase_c"/>
    <property type="match status" value="1"/>
</dbReference>
<dbReference type="Pfam" id="PF00512">
    <property type="entry name" value="HisKA"/>
    <property type="match status" value="1"/>
</dbReference>
<evidence type="ECO:0000256" key="9">
    <source>
        <dbReference type="ARBA" id="ARBA00022777"/>
    </source>
</evidence>
<dbReference type="GO" id="GO:0005524">
    <property type="term" value="F:ATP binding"/>
    <property type="evidence" value="ECO:0007669"/>
    <property type="project" value="UniProtKB-KW"/>
</dbReference>
<dbReference type="GO" id="GO:0005886">
    <property type="term" value="C:plasma membrane"/>
    <property type="evidence" value="ECO:0007669"/>
    <property type="project" value="UniProtKB-SubCell"/>
</dbReference>
<evidence type="ECO:0000259" key="15">
    <source>
        <dbReference type="PROSITE" id="PS50885"/>
    </source>
</evidence>
<dbReference type="InterPro" id="IPR005467">
    <property type="entry name" value="His_kinase_dom"/>
</dbReference>
<dbReference type="SUPFAM" id="SSF47384">
    <property type="entry name" value="Homodimeric domain of signal transducing histidine kinase"/>
    <property type="match status" value="1"/>
</dbReference>
<dbReference type="InterPro" id="IPR003661">
    <property type="entry name" value="HisK_dim/P_dom"/>
</dbReference>
<dbReference type="Gene3D" id="3.30.565.10">
    <property type="entry name" value="Histidine kinase-like ATPase, C-terminal domain"/>
    <property type="match status" value="1"/>
</dbReference>
<keyword evidence="8" id="KW-0547">Nucleotide-binding</keyword>
<evidence type="ECO:0000313" key="16">
    <source>
        <dbReference type="EMBL" id="VAW37966.1"/>
    </source>
</evidence>
<keyword evidence="10" id="KW-0067">ATP-binding</keyword>
<dbReference type="GO" id="GO:0016787">
    <property type="term" value="F:hydrolase activity"/>
    <property type="evidence" value="ECO:0007669"/>
    <property type="project" value="UniProtKB-KW"/>
</dbReference>
<dbReference type="SMART" id="SM00388">
    <property type="entry name" value="HisKA"/>
    <property type="match status" value="1"/>
</dbReference>
<evidence type="ECO:0000256" key="11">
    <source>
        <dbReference type="ARBA" id="ARBA00022989"/>
    </source>
</evidence>
<dbReference type="InterPro" id="IPR004358">
    <property type="entry name" value="Sig_transdc_His_kin-like_C"/>
</dbReference>
<evidence type="ECO:0000256" key="8">
    <source>
        <dbReference type="ARBA" id="ARBA00022741"/>
    </source>
</evidence>
<comment type="subcellular location">
    <subcellularLocation>
        <location evidence="2">Cell membrane</location>
        <topology evidence="2">Multi-pass membrane protein</topology>
    </subcellularLocation>
</comment>
<evidence type="ECO:0000256" key="6">
    <source>
        <dbReference type="ARBA" id="ARBA00022679"/>
    </source>
</evidence>
<evidence type="ECO:0000256" key="3">
    <source>
        <dbReference type="ARBA" id="ARBA00012438"/>
    </source>
</evidence>
<dbReference type="Pfam" id="PF00672">
    <property type="entry name" value="HAMP"/>
    <property type="match status" value="1"/>
</dbReference>
<evidence type="ECO:0000256" key="5">
    <source>
        <dbReference type="ARBA" id="ARBA00022553"/>
    </source>
</evidence>
<evidence type="ECO:0000256" key="10">
    <source>
        <dbReference type="ARBA" id="ARBA00022840"/>
    </source>
</evidence>
<dbReference type="Gene3D" id="3.30.450.20">
    <property type="entry name" value="PAS domain"/>
    <property type="match status" value="1"/>
</dbReference>
<keyword evidence="16" id="KW-0378">Hydrolase</keyword>
<keyword evidence="4" id="KW-1003">Cell membrane</keyword>
<evidence type="ECO:0000256" key="4">
    <source>
        <dbReference type="ARBA" id="ARBA00022475"/>
    </source>
</evidence>
<dbReference type="InterPro" id="IPR029151">
    <property type="entry name" value="Sensor-like_sf"/>
</dbReference>
<dbReference type="PROSITE" id="PS50885">
    <property type="entry name" value="HAMP"/>
    <property type="match status" value="1"/>
</dbReference>
<sequence>MMLHWRTAKRGAWQLKRLQIGHKVLLTMLAVVIPLMVLLSLLITNSTENILRTNATREVEELAEKSAQSLGMLVQNSKTTILTIARSPVVQGFLTARDHGNRDQTIRSLAKMEKAFLDFQQLDKTIQAIRFINPAGYVLAKVREGVIIAHKGTWLAALGIRAISSKKDRDFFKEAITLNRGQVSISNLERGWMEGEDKWCPAMVRFSTPVFLSTGERAGVVTINVWGKTAGTTINQLMSPKAGSAFLIERNLHNPARNGIFLFYQNSNCEFGNQTGSRITVFQKYPTFITNAWMHRKEGVSIHLQTGDIVAYHFFSPYHRSDKGWVVVVNAKRNFFMAPLSTIKNRILWYAGLVLVLVVGAAFFVAQSIAKPIRQVIDGTHHISKDLSFRIPVQSEDEVGTLALEINRMATSLERHLEEKKRIADRICQSEKLASIGEMAAGLAHELNTPLCNARALSSLARKDLEKGKCDPAAIKNDLNDILEQTDKCAQIIAGLLSFARRQNPEFVYQDINALLESSIALIRIRTEEKGVRVRFEKRGLLPQLKIDGHQMQQVFVNILLNAVDATPPGGQVDIRSAATAANVAIWFIDTGTGIRTGHLDKIFDPFFTTKEVGKGTGLGLAVSYGIVKNHGGAIEVESTSGRGTVFTVLLPTGERDNDTNNGG</sequence>
<dbReference type="AlphaFoldDB" id="A0A3B0W081"/>
<keyword evidence="13" id="KW-0472">Membrane</keyword>
<dbReference type="EMBL" id="UOEY01000054">
    <property type="protein sequence ID" value="VAW37966.1"/>
    <property type="molecule type" value="Genomic_DNA"/>
</dbReference>
<keyword evidence="12" id="KW-0902">Two-component regulatory system</keyword>
<accession>A0A3B0W081</accession>
<keyword evidence="9" id="KW-0418">Kinase</keyword>
<dbReference type="Gene3D" id="6.10.340.10">
    <property type="match status" value="1"/>
</dbReference>
<dbReference type="SUPFAM" id="SSF158472">
    <property type="entry name" value="HAMP domain-like"/>
    <property type="match status" value="1"/>
</dbReference>
<reference evidence="16" key="1">
    <citation type="submission" date="2018-06" db="EMBL/GenBank/DDBJ databases">
        <authorList>
            <person name="Zhirakovskaya E."/>
        </authorList>
    </citation>
    <scope>NUCLEOTIDE SEQUENCE</scope>
</reference>
<feature type="domain" description="Histidine kinase" evidence="14">
    <location>
        <begin position="442"/>
        <end position="655"/>
    </location>
</feature>
<keyword evidence="11 13" id="KW-1133">Transmembrane helix</keyword>
<name>A0A3B0W081_9ZZZZ</name>
<dbReference type="Pfam" id="PF02518">
    <property type="entry name" value="HATPase_c"/>
    <property type="match status" value="1"/>
</dbReference>
<keyword evidence="5" id="KW-0597">Phosphoprotein</keyword>
<dbReference type="SUPFAM" id="SSF103190">
    <property type="entry name" value="Sensory domain-like"/>
    <property type="match status" value="1"/>
</dbReference>